<name>A0A645IHX2_9ZZZZ</name>
<accession>A0A645IHX2</accession>
<proteinExistence type="predicted"/>
<evidence type="ECO:0000313" key="1">
    <source>
        <dbReference type="EMBL" id="MPN46943.1"/>
    </source>
</evidence>
<sequence>MQPKVAEFNGRLLFERGVKGETALTDMLEPHRGRKHPLALAKLAVFQIVIAQAVKQKAKLVRVIAHGQ</sequence>
<dbReference type="EMBL" id="VSSQ01108018">
    <property type="protein sequence ID" value="MPN46943.1"/>
    <property type="molecule type" value="Genomic_DNA"/>
</dbReference>
<protein>
    <submittedName>
        <fullName evidence="1">Uncharacterized protein</fullName>
    </submittedName>
</protein>
<dbReference type="AlphaFoldDB" id="A0A645IHX2"/>
<gene>
    <name evidence="1" type="ORF">SDC9_194542</name>
</gene>
<comment type="caution">
    <text evidence="1">The sequence shown here is derived from an EMBL/GenBank/DDBJ whole genome shotgun (WGS) entry which is preliminary data.</text>
</comment>
<organism evidence="1">
    <name type="scientific">bioreactor metagenome</name>
    <dbReference type="NCBI Taxonomy" id="1076179"/>
    <lineage>
        <taxon>unclassified sequences</taxon>
        <taxon>metagenomes</taxon>
        <taxon>ecological metagenomes</taxon>
    </lineage>
</organism>
<reference evidence="1" key="1">
    <citation type="submission" date="2019-08" db="EMBL/GenBank/DDBJ databases">
        <authorList>
            <person name="Kucharzyk K."/>
            <person name="Murdoch R.W."/>
            <person name="Higgins S."/>
            <person name="Loffler F."/>
        </authorList>
    </citation>
    <scope>NUCLEOTIDE SEQUENCE</scope>
</reference>